<keyword evidence="3" id="KW-0378">Hydrolase</keyword>
<name>A0AAI9KYN8_PECCC</name>
<dbReference type="InterPro" id="IPR001405">
    <property type="entry name" value="UPF0758"/>
</dbReference>
<evidence type="ECO:0000256" key="5">
    <source>
        <dbReference type="ARBA" id="ARBA00023049"/>
    </source>
</evidence>
<dbReference type="InterPro" id="IPR025657">
    <property type="entry name" value="RadC_JAB"/>
</dbReference>
<dbReference type="EMBL" id="BSRL01000002">
    <property type="protein sequence ID" value="GLV68608.1"/>
    <property type="molecule type" value="Genomic_DNA"/>
</dbReference>
<keyword evidence="9" id="KW-1185">Reference proteome</keyword>
<dbReference type="GO" id="GO:0008237">
    <property type="term" value="F:metallopeptidase activity"/>
    <property type="evidence" value="ECO:0007669"/>
    <property type="project" value="UniProtKB-KW"/>
</dbReference>
<evidence type="ECO:0000313" key="9">
    <source>
        <dbReference type="Proteomes" id="UP001058167"/>
    </source>
</evidence>
<dbReference type="NCBIfam" id="TIGR00608">
    <property type="entry name" value="radc"/>
    <property type="match status" value="1"/>
</dbReference>
<keyword evidence="4" id="KW-0862">Zinc</keyword>
<evidence type="ECO:0000313" key="7">
    <source>
        <dbReference type="EMBL" id="GKX46620.1"/>
    </source>
</evidence>
<dbReference type="Pfam" id="PF04002">
    <property type="entry name" value="RadC"/>
    <property type="match status" value="1"/>
</dbReference>
<protein>
    <submittedName>
        <fullName evidence="8">DNA repair protein RadC</fullName>
    </submittedName>
</protein>
<feature type="domain" description="MPN" evidence="6">
    <location>
        <begin position="36"/>
        <end position="158"/>
    </location>
</feature>
<evidence type="ECO:0000256" key="2">
    <source>
        <dbReference type="ARBA" id="ARBA00022723"/>
    </source>
</evidence>
<dbReference type="EMBL" id="BRLF01000002">
    <property type="protein sequence ID" value="GKX46620.1"/>
    <property type="molecule type" value="Genomic_DNA"/>
</dbReference>
<dbReference type="PANTHER" id="PTHR30471">
    <property type="entry name" value="DNA REPAIR PROTEIN RADC"/>
    <property type="match status" value="1"/>
</dbReference>
<evidence type="ECO:0000256" key="4">
    <source>
        <dbReference type="ARBA" id="ARBA00022833"/>
    </source>
</evidence>
<dbReference type="Proteomes" id="UP001165145">
    <property type="component" value="Unassembled WGS sequence"/>
</dbReference>
<evidence type="ECO:0000313" key="10">
    <source>
        <dbReference type="Proteomes" id="UP001165145"/>
    </source>
</evidence>
<dbReference type="PROSITE" id="PS01302">
    <property type="entry name" value="UPF0758"/>
    <property type="match status" value="1"/>
</dbReference>
<evidence type="ECO:0000256" key="3">
    <source>
        <dbReference type="ARBA" id="ARBA00022801"/>
    </source>
</evidence>
<accession>A0AAI9KYN8</accession>
<dbReference type="GO" id="GO:0006508">
    <property type="term" value="P:proteolysis"/>
    <property type="evidence" value="ECO:0007669"/>
    <property type="project" value="UniProtKB-KW"/>
</dbReference>
<dbReference type="CDD" id="cd08071">
    <property type="entry name" value="MPN_DUF2466"/>
    <property type="match status" value="1"/>
</dbReference>
<dbReference type="RefSeq" id="WP_261855305.1">
    <property type="nucleotide sequence ID" value="NZ_BRCO01000001.1"/>
</dbReference>
<gene>
    <name evidence="8" type="ORF">Pcaca03_10520</name>
    <name evidence="7" type="ORF">SOASR016_13720</name>
</gene>
<keyword evidence="5" id="KW-0482">Metalloprotease</keyword>
<dbReference type="PANTHER" id="PTHR30471:SF3">
    <property type="entry name" value="UPF0758 PROTEIN YEES-RELATED"/>
    <property type="match status" value="1"/>
</dbReference>
<keyword evidence="2" id="KW-0479">Metal-binding</keyword>
<comment type="caution">
    <text evidence="8">The sequence shown here is derived from an EMBL/GenBank/DDBJ whole genome shotgun (WGS) entry which is preliminary data.</text>
</comment>
<dbReference type="Gene3D" id="3.40.140.10">
    <property type="entry name" value="Cytidine Deaminase, domain 2"/>
    <property type="match status" value="1"/>
</dbReference>
<organism evidence="8 10">
    <name type="scientific">Pectobacterium carotovorum subsp. carotovorum</name>
    <name type="common">Erwinia carotovora subsp. carotovora</name>
    <dbReference type="NCBI Taxonomy" id="555"/>
    <lineage>
        <taxon>Bacteria</taxon>
        <taxon>Pseudomonadati</taxon>
        <taxon>Pseudomonadota</taxon>
        <taxon>Gammaproteobacteria</taxon>
        <taxon>Enterobacterales</taxon>
        <taxon>Pectobacteriaceae</taxon>
        <taxon>Pectobacterium</taxon>
    </lineage>
</organism>
<proteinExistence type="predicted"/>
<evidence type="ECO:0000313" key="8">
    <source>
        <dbReference type="EMBL" id="GLV68608.1"/>
    </source>
</evidence>
<dbReference type="PROSITE" id="PS50249">
    <property type="entry name" value="MPN"/>
    <property type="match status" value="1"/>
</dbReference>
<dbReference type="AlphaFoldDB" id="A0AAI9KYN8"/>
<dbReference type="InterPro" id="IPR037518">
    <property type="entry name" value="MPN"/>
</dbReference>
<sequence>MRELTPPSTTAYTEREARVINMALALLERRVRKREVMTSPEDIKAYLRLKLEHMEREVFVVMFLDRKERLIACESLFAGSIANVEVHPREIVRRAISLNAAAVICAHNHPSGNAEPSNADRQITEDLVNALDLIETRLLDHIVVGHGEMVSFAELGWL</sequence>
<reference evidence="8" key="2">
    <citation type="submission" date="2023-02" db="EMBL/GenBank/DDBJ databases">
        <title>Pectobacterium carotovorum subsp. carotovorum NBRC 12380.</title>
        <authorList>
            <person name="Ichikawa N."/>
            <person name="Sato H."/>
            <person name="Tonouchi N."/>
        </authorList>
    </citation>
    <scope>NUCLEOTIDE SEQUENCE</scope>
    <source>
        <strain evidence="8">NBRC 12380</strain>
    </source>
</reference>
<dbReference type="Proteomes" id="UP001058167">
    <property type="component" value="Unassembled WGS sequence"/>
</dbReference>
<keyword evidence="1" id="KW-0645">Protease</keyword>
<dbReference type="GO" id="GO:0046872">
    <property type="term" value="F:metal ion binding"/>
    <property type="evidence" value="ECO:0007669"/>
    <property type="project" value="UniProtKB-KW"/>
</dbReference>
<dbReference type="SUPFAM" id="SSF102712">
    <property type="entry name" value="JAB1/MPN domain"/>
    <property type="match status" value="1"/>
</dbReference>
<evidence type="ECO:0000259" key="6">
    <source>
        <dbReference type="PROSITE" id="PS50249"/>
    </source>
</evidence>
<evidence type="ECO:0000256" key="1">
    <source>
        <dbReference type="ARBA" id="ARBA00022670"/>
    </source>
</evidence>
<dbReference type="InterPro" id="IPR020891">
    <property type="entry name" value="UPF0758_CS"/>
</dbReference>
<reference evidence="7" key="1">
    <citation type="submission" date="2022-06" db="EMBL/GenBank/DDBJ databases">
        <title>Draft genome sequences of Pectobacterium carotovorum subsp. carotovorum str. NBRC12380.</title>
        <authorList>
            <person name="Wakabayashi Y."/>
            <person name="Kojima K."/>
        </authorList>
    </citation>
    <scope>NUCLEOTIDE SEQUENCE</scope>
    <source>
        <strain evidence="7">NBRC 12380</strain>
    </source>
</reference>